<dbReference type="RefSeq" id="WP_194372841.1">
    <property type="nucleotide sequence ID" value="NZ_CP063767.1"/>
</dbReference>
<dbReference type="Proteomes" id="UP000593735">
    <property type="component" value="Chromosome"/>
</dbReference>
<protein>
    <recommendedName>
        <fullName evidence="6">Mutator family transposase</fullName>
    </recommendedName>
</protein>
<dbReference type="NCBIfam" id="NF033543">
    <property type="entry name" value="transpos_IS256"/>
    <property type="match status" value="1"/>
</dbReference>
<evidence type="ECO:0000313" key="8">
    <source>
        <dbReference type="Proteomes" id="UP000593735"/>
    </source>
</evidence>
<evidence type="ECO:0000256" key="3">
    <source>
        <dbReference type="ARBA" id="ARBA00022578"/>
    </source>
</evidence>
<comment type="similarity">
    <text evidence="2 6">Belongs to the transposase mutator family.</text>
</comment>
<name>A0A7S7MA39_9ACTN</name>
<dbReference type="GO" id="GO:0004803">
    <property type="term" value="F:transposase activity"/>
    <property type="evidence" value="ECO:0007669"/>
    <property type="project" value="UniProtKB-UniRule"/>
</dbReference>
<evidence type="ECO:0000256" key="6">
    <source>
        <dbReference type="RuleBase" id="RU365089"/>
    </source>
</evidence>
<proteinExistence type="inferred from homology"/>
<reference evidence="7 8" key="1">
    <citation type="submission" date="2020-10" db="EMBL/GenBank/DDBJ databases">
        <title>Olsenella immobilis sp.nov., isolated from the mud in a fermentation cellar used for the production of Chinese strong-flavoured liquor.</title>
        <authorList>
            <person name="Lu L."/>
        </authorList>
    </citation>
    <scope>NUCLEOTIDE SEQUENCE [LARGE SCALE GENOMIC DNA]</scope>
    <source>
        <strain evidence="7 8">LZLJ-2</strain>
    </source>
</reference>
<evidence type="ECO:0000256" key="5">
    <source>
        <dbReference type="ARBA" id="ARBA00023172"/>
    </source>
</evidence>
<keyword evidence="6" id="KW-0814">Transposable element</keyword>
<dbReference type="InterPro" id="IPR001207">
    <property type="entry name" value="Transposase_mutator"/>
</dbReference>
<dbReference type="PANTHER" id="PTHR33217:SF7">
    <property type="entry name" value="TRANSPOSASE FOR INSERTION SEQUENCE ELEMENT IS1081"/>
    <property type="match status" value="1"/>
</dbReference>
<accession>A0A7S7MA39</accession>
<dbReference type="Pfam" id="PF00872">
    <property type="entry name" value="Transposase_mut"/>
    <property type="match status" value="1"/>
</dbReference>
<dbReference type="GO" id="GO:0003677">
    <property type="term" value="F:DNA binding"/>
    <property type="evidence" value="ECO:0007669"/>
    <property type="project" value="UniProtKB-UniRule"/>
</dbReference>
<dbReference type="PANTHER" id="PTHR33217">
    <property type="entry name" value="TRANSPOSASE FOR INSERTION SEQUENCE ELEMENT IS1081"/>
    <property type="match status" value="1"/>
</dbReference>
<dbReference type="AlphaFoldDB" id="A0A7S7MA39"/>
<keyword evidence="4 6" id="KW-0238">DNA-binding</keyword>
<evidence type="ECO:0000256" key="2">
    <source>
        <dbReference type="ARBA" id="ARBA00010961"/>
    </source>
</evidence>
<keyword evidence="3 6" id="KW-0815">Transposition</keyword>
<evidence type="ECO:0000256" key="4">
    <source>
        <dbReference type="ARBA" id="ARBA00023125"/>
    </source>
</evidence>
<sequence length="389" mass="44242">MSEQIVSVDEEAIKSDLRELVKTTVREAINAMLDEEAEDLVGAERYERTAERDAYRSGHYKRKLTTASGEIELSVPKLQGMRFETAVIERYRCRETSVEEAMMEMRLAGVSTRRIEDVSEILRGSKVSATTVSNLNEKAFGSVEKWRLRPLEGEYPYVYIDGIYLKRSWGGSYENVAVMVAIGVNADGYREIIGCAEGLTETKDSWKEFLAWLKDRGLRGVRMLTGDKSLGMPGAIEEVFPQARRQRWTVHFYRNVFSKVPKNKRPYVAKMLKAIHAQESFEASMGKVGEVVAELRNMRLPTAAKTVGEGVAETLPYTNFPMQHWTRIRTNNAIERLNREIRRRTRVVGTFPDGHAALMLVAARCKYVAESDWGTRRYLDVSMLEGSEA</sequence>
<dbReference type="KEGG" id="tio:INP52_02690"/>
<gene>
    <name evidence="7" type="ORF">INP52_02690</name>
</gene>
<comment type="function">
    <text evidence="1 6">Required for the transposition of the insertion element.</text>
</comment>
<organism evidence="7 8">
    <name type="scientific">Thermophilibacter immobilis</name>
    <dbReference type="NCBI Taxonomy" id="2779519"/>
    <lineage>
        <taxon>Bacteria</taxon>
        <taxon>Bacillati</taxon>
        <taxon>Actinomycetota</taxon>
        <taxon>Coriobacteriia</taxon>
        <taxon>Coriobacteriales</taxon>
        <taxon>Atopobiaceae</taxon>
        <taxon>Thermophilibacter</taxon>
    </lineage>
</organism>
<evidence type="ECO:0000256" key="1">
    <source>
        <dbReference type="ARBA" id="ARBA00002190"/>
    </source>
</evidence>
<keyword evidence="8" id="KW-1185">Reference proteome</keyword>
<evidence type="ECO:0000313" key="7">
    <source>
        <dbReference type="EMBL" id="QOY61540.1"/>
    </source>
</evidence>
<keyword evidence="5 6" id="KW-0233">DNA recombination</keyword>
<dbReference type="GO" id="GO:0006313">
    <property type="term" value="P:DNA transposition"/>
    <property type="evidence" value="ECO:0007669"/>
    <property type="project" value="UniProtKB-UniRule"/>
</dbReference>
<dbReference type="EMBL" id="CP063767">
    <property type="protein sequence ID" value="QOY61540.1"/>
    <property type="molecule type" value="Genomic_DNA"/>
</dbReference>